<dbReference type="Proteomes" id="UP000564629">
    <property type="component" value="Unassembled WGS sequence"/>
</dbReference>
<evidence type="ECO:0000313" key="3">
    <source>
        <dbReference type="Proteomes" id="UP000321723"/>
    </source>
</evidence>
<evidence type="ECO:0000313" key="2">
    <source>
        <dbReference type="EMBL" id="MBB5471372.1"/>
    </source>
</evidence>
<gene>
    <name evidence="1" type="ORF">CHO01_35400</name>
    <name evidence="2" type="ORF">HNR08_000108</name>
</gene>
<name>A0A511FIM7_9CELL</name>
<dbReference type="EMBL" id="BJVQ01000079">
    <property type="protein sequence ID" value="GEL48424.1"/>
    <property type="molecule type" value="Genomic_DNA"/>
</dbReference>
<dbReference type="AlphaFoldDB" id="A0A511FIM7"/>
<dbReference type="RefSeq" id="WP_146840408.1">
    <property type="nucleotide sequence ID" value="NZ_BJVQ01000079.1"/>
</dbReference>
<evidence type="ECO:0000313" key="4">
    <source>
        <dbReference type="Proteomes" id="UP000564629"/>
    </source>
</evidence>
<dbReference type="EMBL" id="JACHDN010000001">
    <property type="protein sequence ID" value="MBB5471372.1"/>
    <property type="molecule type" value="Genomic_DNA"/>
</dbReference>
<protein>
    <submittedName>
        <fullName evidence="2">(2Fe-2S) ferredoxin</fullName>
    </submittedName>
</protein>
<comment type="caution">
    <text evidence="1">The sequence shown here is derived from an EMBL/GenBank/DDBJ whole genome shotgun (WGS) entry which is preliminary data.</text>
</comment>
<reference evidence="2 4" key="2">
    <citation type="submission" date="2020-08" db="EMBL/GenBank/DDBJ databases">
        <title>Sequencing the genomes of 1000 actinobacteria strains.</title>
        <authorList>
            <person name="Klenk H.-P."/>
        </authorList>
    </citation>
    <scope>NUCLEOTIDE SEQUENCE [LARGE SCALE GENOMIC DNA]</scope>
    <source>
        <strain evidence="2 4">DSM 9581</strain>
    </source>
</reference>
<organism evidence="1 3">
    <name type="scientific">Cellulomonas hominis</name>
    <dbReference type="NCBI Taxonomy" id="156981"/>
    <lineage>
        <taxon>Bacteria</taxon>
        <taxon>Bacillati</taxon>
        <taxon>Actinomycetota</taxon>
        <taxon>Actinomycetes</taxon>
        <taxon>Micrococcales</taxon>
        <taxon>Cellulomonadaceae</taxon>
        <taxon>Cellulomonas</taxon>
    </lineage>
</organism>
<proteinExistence type="predicted"/>
<keyword evidence="3" id="KW-1185">Reference proteome</keyword>
<sequence>MPDTPSCPERALPGVTACSLCAGETLGDGDPLPGGQMARLRALADRGAARLTLVECLDECERGDVVVARPSGARRRAGAEPVWFERLAGDQATGVLEAWLRDGGGPGGAPLPEGLAEYVIDRRADVPDPAVP</sequence>
<dbReference type="Proteomes" id="UP000321723">
    <property type="component" value="Unassembled WGS sequence"/>
</dbReference>
<reference evidence="1 3" key="1">
    <citation type="submission" date="2019-07" db="EMBL/GenBank/DDBJ databases">
        <title>Whole genome shotgun sequence of Cellulomonas hominis NBRC 16055.</title>
        <authorList>
            <person name="Hosoyama A."/>
            <person name="Uohara A."/>
            <person name="Ohji S."/>
            <person name="Ichikawa N."/>
        </authorList>
    </citation>
    <scope>NUCLEOTIDE SEQUENCE [LARGE SCALE GENOMIC DNA]</scope>
    <source>
        <strain evidence="1 3">NBRC 16055</strain>
    </source>
</reference>
<evidence type="ECO:0000313" key="1">
    <source>
        <dbReference type="EMBL" id="GEL48424.1"/>
    </source>
</evidence>
<dbReference type="OrthoDB" id="3295094at2"/>
<accession>A0A511FIM7</accession>